<comment type="caution">
    <text evidence="3">The sequence shown here is derived from an EMBL/GenBank/DDBJ whole genome shotgun (WGS) entry which is preliminary data.</text>
</comment>
<feature type="region of interest" description="Disordered" evidence="1">
    <location>
        <begin position="61"/>
        <end position="92"/>
    </location>
</feature>
<sequence length="92" mass="10234">MVLIKILITLLLLLEAGICFAMINRKVVNTKIWEERINEVGRESSASGGAHFYVKNHHRIPRDSWDNSQNQDEAPAAADAPADNHAEFGVHA</sequence>
<dbReference type="EMBL" id="JACGWK010000008">
    <property type="protein sequence ID" value="KAL0338511.1"/>
    <property type="molecule type" value="Genomic_DNA"/>
</dbReference>
<evidence type="ECO:0008006" key="4">
    <source>
        <dbReference type="Google" id="ProtNLM"/>
    </source>
</evidence>
<evidence type="ECO:0000313" key="3">
    <source>
        <dbReference type="EMBL" id="KAL0338511.1"/>
    </source>
</evidence>
<reference evidence="3" key="2">
    <citation type="journal article" date="2024" name="Plant">
        <title>Genomic evolution and insights into agronomic trait innovations of Sesamum species.</title>
        <authorList>
            <person name="Miao H."/>
            <person name="Wang L."/>
            <person name="Qu L."/>
            <person name="Liu H."/>
            <person name="Sun Y."/>
            <person name="Le M."/>
            <person name="Wang Q."/>
            <person name="Wei S."/>
            <person name="Zheng Y."/>
            <person name="Lin W."/>
            <person name="Duan Y."/>
            <person name="Cao H."/>
            <person name="Xiong S."/>
            <person name="Wang X."/>
            <person name="Wei L."/>
            <person name="Li C."/>
            <person name="Ma Q."/>
            <person name="Ju M."/>
            <person name="Zhao R."/>
            <person name="Li G."/>
            <person name="Mu C."/>
            <person name="Tian Q."/>
            <person name="Mei H."/>
            <person name="Zhang T."/>
            <person name="Gao T."/>
            <person name="Zhang H."/>
        </authorList>
    </citation>
    <scope>NUCLEOTIDE SEQUENCE</scope>
    <source>
        <strain evidence="3">G01</strain>
    </source>
</reference>
<protein>
    <recommendedName>
        <fullName evidence="4">Secreted protein</fullName>
    </recommendedName>
</protein>
<gene>
    <name evidence="3" type="ORF">Sangu_1373200</name>
</gene>
<keyword evidence="2" id="KW-0732">Signal</keyword>
<reference evidence="3" key="1">
    <citation type="submission" date="2020-06" db="EMBL/GenBank/DDBJ databases">
        <authorList>
            <person name="Li T."/>
            <person name="Hu X."/>
            <person name="Zhang T."/>
            <person name="Song X."/>
            <person name="Zhang H."/>
            <person name="Dai N."/>
            <person name="Sheng W."/>
            <person name="Hou X."/>
            <person name="Wei L."/>
        </authorList>
    </citation>
    <scope>NUCLEOTIDE SEQUENCE</scope>
    <source>
        <strain evidence="3">G01</strain>
        <tissue evidence="3">Leaf</tissue>
    </source>
</reference>
<proteinExistence type="predicted"/>
<evidence type="ECO:0000256" key="1">
    <source>
        <dbReference type="SAM" id="MobiDB-lite"/>
    </source>
</evidence>
<feature type="chain" id="PRO_5043598615" description="Secreted protein" evidence="2">
    <location>
        <begin position="22"/>
        <end position="92"/>
    </location>
</feature>
<feature type="compositionally biased region" description="Basic and acidic residues" evidence="1">
    <location>
        <begin position="82"/>
        <end position="92"/>
    </location>
</feature>
<organism evidence="3">
    <name type="scientific">Sesamum angustifolium</name>
    <dbReference type="NCBI Taxonomy" id="2727405"/>
    <lineage>
        <taxon>Eukaryota</taxon>
        <taxon>Viridiplantae</taxon>
        <taxon>Streptophyta</taxon>
        <taxon>Embryophyta</taxon>
        <taxon>Tracheophyta</taxon>
        <taxon>Spermatophyta</taxon>
        <taxon>Magnoliopsida</taxon>
        <taxon>eudicotyledons</taxon>
        <taxon>Gunneridae</taxon>
        <taxon>Pentapetalae</taxon>
        <taxon>asterids</taxon>
        <taxon>lamiids</taxon>
        <taxon>Lamiales</taxon>
        <taxon>Pedaliaceae</taxon>
        <taxon>Sesamum</taxon>
    </lineage>
</organism>
<accession>A0AAW2N7Q9</accession>
<evidence type="ECO:0000256" key="2">
    <source>
        <dbReference type="SAM" id="SignalP"/>
    </source>
</evidence>
<feature type="signal peptide" evidence="2">
    <location>
        <begin position="1"/>
        <end position="21"/>
    </location>
</feature>
<name>A0AAW2N7Q9_9LAMI</name>
<dbReference type="AlphaFoldDB" id="A0AAW2N7Q9"/>